<proteinExistence type="predicted"/>
<accession>A0AAU9S6R1</accession>
<dbReference type="Proteomes" id="UP000836841">
    <property type="component" value="Chromosome 3"/>
</dbReference>
<evidence type="ECO:0000313" key="2">
    <source>
        <dbReference type="EMBL" id="CAH2055079.1"/>
    </source>
</evidence>
<feature type="transmembrane region" description="Helical" evidence="1">
    <location>
        <begin position="38"/>
        <end position="62"/>
    </location>
</feature>
<evidence type="ECO:0000313" key="3">
    <source>
        <dbReference type="Proteomes" id="UP000836841"/>
    </source>
</evidence>
<dbReference type="AlphaFoldDB" id="A0AAU9S6R1"/>
<organism evidence="2 3">
    <name type="scientific">Thlaspi arvense</name>
    <name type="common">Field penny-cress</name>
    <dbReference type="NCBI Taxonomy" id="13288"/>
    <lineage>
        <taxon>Eukaryota</taxon>
        <taxon>Viridiplantae</taxon>
        <taxon>Streptophyta</taxon>
        <taxon>Embryophyta</taxon>
        <taxon>Tracheophyta</taxon>
        <taxon>Spermatophyta</taxon>
        <taxon>Magnoliopsida</taxon>
        <taxon>eudicotyledons</taxon>
        <taxon>Gunneridae</taxon>
        <taxon>Pentapetalae</taxon>
        <taxon>rosids</taxon>
        <taxon>malvids</taxon>
        <taxon>Brassicales</taxon>
        <taxon>Brassicaceae</taxon>
        <taxon>Thlaspideae</taxon>
        <taxon>Thlaspi</taxon>
    </lineage>
</organism>
<reference evidence="2 3" key="1">
    <citation type="submission" date="2022-03" db="EMBL/GenBank/DDBJ databases">
        <authorList>
            <person name="Nunn A."/>
            <person name="Chopra R."/>
            <person name="Nunn A."/>
            <person name="Contreras Garrido A."/>
        </authorList>
    </citation>
    <scope>NUCLEOTIDE SEQUENCE [LARGE SCALE GENOMIC DNA]</scope>
</reference>
<keyword evidence="1" id="KW-0812">Transmembrane</keyword>
<gene>
    <name evidence="2" type="ORF">TAV2_LOCUS10944</name>
</gene>
<keyword evidence="3" id="KW-1185">Reference proteome</keyword>
<sequence>MRRSNCGDNRCHALRKEENGGSGLPCIYQLIIDPESEWFLLICLSSVAIYNSFAFNVELFVLQRVGRRPRCFSGSPEKKTPAMLKWAVGGVTELLRLFSVASSPSSSIPKNKDK</sequence>
<keyword evidence="1" id="KW-0472">Membrane</keyword>
<name>A0AAU9S6R1_THLAR</name>
<dbReference type="EMBL" id="OU466859">
    <property type="protein sequence ID" value="CAH2055079.1"/>
    <property type="molecule type" value="Genomic_DNA"/>
</dbReference>
<protein>
    <submittedName>
        <fullName evidence="2">Uncharacterized protein</fullName>
    </submittedName>
</protein>
<keyword evidence="1" id="KW-1133">Transmembrane helix</keyword>
<evidence type="ECO:0000256" key="1">
    <source>
        <dbReference type="SAM" id="Phobius"/>
    </source>
</evidence>